<keyword evidence="3" id="KW-1185">Reference proteome</keyword>
<gene>
    <name evidence="2" type="ORF">KAR29_08040</name>
</gene>
<accession>A0A9Q7A9M2</accession>
<protein>
    <submittedName>
        <fullName evidence="2">Uncharacterized protein</fullName>
    </submittedName>
</protein>
<sequence>MLERLEQFEKILDKVTEKVQNLEAEKVQIGEQLQEARRALQEKDLELIRVRKENQRLIEQAERERMSLQKEKDQMEQRLSSLAQKLDKLYGAERPLATGGAAAASR</sequence>
<dbReference type="EMBL" id="CP072943">
    <property type="protein sequence ID" value="QTX31338.1"/>
    <property type="molecule type" value="Genomic_DNA"/>
</dbReference>
<dbReference type="KEGG" id="aram:KAR29_08040"/>
<evidence type="ECO:0000256" key="1">
    <source>
        <dbReference type="SAM" id="Coils"/>
    </source>
</evidence>
<dbReference type="RefSeq" id="WP_274372490.1">
    <property type="nucleotide sequence ID" value="NZ_CP072943.1"/>
</dbReference>
<evidence type="ECO:0000313" key="2">
    <source>
        <dbReference type="EMBL" id="QTX31338.1"/>
    </source>
</evidence>
<dbReference type="Proteomes" id="UP000671879">
    <property type="component" value="Chromosome"/>
</dbReference>
<organism evidence="2 3">
    <name type="scientific">Aminithiophilus ramosus</name>
    <dbReference type="NCBI Taxonomy" id="3029084"/>
    <lineage>
        <taxon>Bacteria</taxon>
        <taxon>Thermotogati</taxon>
        <taxon>Synergistota</taxon>
        <taxon>Synergistia</taxon>
        <taxon>Synergistales</taxon>
        <taxon>Aminithiophilaceae</taxon>
        <taxon>Aminithiophilus</taxon>
    </lineage>
</organism>
<name>A0A9Q7A9M2_9BACT</name>
<proteinExistence type="predicted"/>
<reference evidence="3" key="1">
    <citation type="submission" date="2021-04" db="EMBL/GenBank/DDBJ databases">
        <title>A novel Synergistetes isolate from a pyrite-forming mixed culture.</title>
        <authorList>
            <person name="Bunk B."/>
            <person name="Sproer C."/>
            <person name="Spring S."/>
            <person name="Pester M."/>
        </authorList>
    </citation>
    <scope>NUCLEOTIDE SEQUENCE [LARGE SCALE GENOMIC DNA]</scope>
    <source>
        <strain evidence="3">J.5.4.2-T.3.5.2</strain>
    </source>
</reference>
<keyword evidence="1" id="KW-0175">Coiled coil</keyword>
<dbReference type="AlphaFoldDB" id="A0A9Q7A9M2"/>
<feature type="coiled-coil region" evidence="1">
    <location>
        <begin position="5"/>
        <end position="92"/>
    </location>
</feature>
<evidence type="ECO:0000313" key="3">
    <source>
        <dbReference type="Proteomes" id="UP000671879"/>
    </source>
</evidence>